<evidence type="ECO:0008006" key="3">
    <source>
        <dbReference type="Google" id="ProtNLM"/>
    </source>
</evidence>
<dbReference type="HOGENOM" id="CLU_097848_0_0_7"/>
<evidence type="ECO:0000313" key="2">
    <source>
        <dbReference type="Proteomes" id="UP000002216"/>
    </source>
</evidence>
<dbReference type="STRING" id="525897.Dbac_1335"/>
<dbReference type="Pfam" id="PF19570">
    <property type="entry name" value="DUF6088"/>
    <property type="match status" value="1"/>
</dbReference>
<reference evidence="1 2" key="1">
    <citation type="journal article" date="2009" name="Stand. Genomic Sci.">
        <title>Complete genome sequence of Desulfomicrobium baculatum type strain (X).</title>
        <authorList>
            <person name="Copeland A."/>
            <person name="Spring S."/>
            <person name="Goker M."/>
            <person name="Schneider S."/>
            <person name="Lapidus A."/>
            <person name="Del Rio T.G."/>
            <person name="Tice H."/>
            <person name="Cheng J.F."/>
            <person name="Chen F."/>
            <person name="Nolan M."/>
            <person name="Bruce D."/>
            <person name="Goodwin L."/>
            <person name="Pitluck S."/>
            <person name="Ivanova N."/>
            <person name="Mavrommatis K."/>
            <person name="Ovchinnikova G."/>
            <person name="Pati A."/>
            <person name="Chen A."/>
            <person name="Palaniappan K."/>
            <person name="Land M."/>
            <person name="Hauser L."/>
            <person name="Chang Y.J."/>
            <person name="Jeffries C.C."/>
            <person name="Meincke L."/>
            <person name="Sims D."/>
            <person name="Brettin T."/>
            <person name="Detter J.C."/>
            <person name="Han C."/>
            <person name="Chain P."/>
            <person name="Bristow J."/>
            <person name="Eisen J.A."/>
            <person name="Markowitz V."/>
            <person name="Hugenholtz P."/>
            <person name="Kyrpides N.C."/>
            <person name="Klenk H.P."/>
            <person name="Lucas S."/>
        </authorList>
    </citation>
    <scope>NUCLEOTIDE SEQUENCE [LARGE SCALE GENOMIC DNA]</scope>
    <source>
        <strain evidence="2">DSM 4028 / VKM B-1378 / X</strain>
    </source>
</reference>
<keyword evidence="2" id="KW-1185">Reference proteome</keyword>
<dbReference type="AlphaFoldDB" id="C7LSP2"/>
<proteinExistence type="predicted"/>
<gene>
    <name evidence="1" type="ordered locus">Dbac_1335</name>
</gene>
<accession>C7LSP2</accession>
<dbReference type="EMBL" id="CP001629">
    <property type="protein sequence ID" value="ACU89433.1"/>
    <property type="molecule type" value="Genomic_DNA"/>
</dbReference>
<dbReference type="RefSeq" id="WP_015773527.1">
    <property type="nucleotide sequence ID" value="NC_013173.1"/>
</dbReference>
<dbReference type="eggNOG" id="COG5340">
    <property type="taxonomic scope" value="Bacteria"/>
</dbReference>
<name>C7LSP2_DESBD</name>
<dbReference type="OrthoDB" id="583588at2"/>
<dbReference type="Proteomes" id="UP000002216">
    <property type="component" value="Chromosome"/>
</dbReference>
<protein>
    <recommendedName>
        <fullName evidence="3">AbiEi antitoxin C-terminal domain-containing protein</fullName>
    </recommendedName>
</protein>
<dbReference type="KEGG" id="dba:Dbac_1335"/>
<dbReference type="InterPro" id="IPR045738">
    <property type="entry name" value="DUF6088"/>
</dbReference>
<organism evidence="1 2">
    <name type="scientific">Desulfomicrobium baculatum (strain DSM 4028 / VKM B-1378 / X)</name>
    <name type="common">Desulfovibrio baculatus</name>
    <dbReference type="NCBI Taxonomy" id="525897"/>
    <lineage>
        <taxon>Bacteria</taxon>
        <taxon>Pseudomonadati</taxon>
        <taxon>Thermodesulfobacteriota</taxon>
        <taxon>Desulfovibrionia</taxon>
        <taxon>Desulfovibrionales</taxon>
        <taxon>Desulfomicrobiaceae</taxon>
        <taxon>Desulfomicrobium</taxon>
    </lineage>
</organism>
<evidence type="ECO:0000313" key="1">
    <source>
        <dbReference type="EMBL" id="ACU89433.1"/>
    </source>
</evidence>
<sequence length="269" mass="31465">MKKKSVIEIVRQMVEQIPVAQSFGFADFGDLATTRRRALSRALRQMVKDKEIRRAYPGRFYRPRASDRFGPMELFGRELLREALDVGYPAGSWAHNDLGLSTQVPMVLTIATPSWTHERRFGYQKVRYIQSTIKEIPKVHAARLALMILDALKEIRHVSDSSPNHVVNQLFLLFKQHVTIEHLGYLLKYGLQYPPQVRALLGAIFEIEKHLHLSEMLRKTLNPRTEYFVGVDKALPNFKKWKLVGPGRTYRAWERRWKKRRNEAQKFEP</sequence>